<evidence type="ECO:0000256" key="3">
    <source>
        <dbReference type="ARBA" id="ARBA00022827"/>
    </source>
</evidence>
<evidence type="ECO:0000259" key="5">
    <source>
        <dbReference type="Pfam" id="PF00890"/>
    </source>
</evidence>
<dbReference type="SUPFAM" id="SSF51905">
    <property type="entry name" value="FAD/NAD(P)-binding domain"/>
    <property type="match status" value="1"/>
</dbReference>
<evidence type="ECO:0000313" key="7">
    <source>
        <dbReference type="Proteomes" id="UP000298656"/>
    </source>
</evidence>
<keyword evidence="7" id="KW-1185">Reference proteome</keyword>
<organism evidence="6 7">
    <name type="scientific">Trinickia violacea</name>
    <dbReference type="NCBI Taxonomy" id="2571746"/>
    <lineage>
        <taxon>Bacteria</taxon>
        <taxon>Pseudomonadati</taxon>
        <taxon>Pseudomonadota</taxon>
        <taxon>Betaproteobacteria</taxon>
        <taxon>Burkholderiales</taxon>
        <taxon>Burkholderiaceae</taxon>
        <taxon>Trinickia</taxon>
    </lineage>
</organism>
<evidence type="ECO:0000256" key="2">
    <source>
        <dbReference type="ARBA" id="ARBA00022630"/>
    </source>
</evidence>
<evidence type="ECO:0000256" key="4">
    <source>
        <dbReference type="ARBA" id="ARBA00023002"/>
    </source>
</evidence>
<comment type="cofactor">
    <cofactor evidence="1">
        <name>FAD</name>
        <dbReference type="ChEBI" id="CHEBI:57692"/>
    </cofactor>
</comment>
<dbReference type="RefSeq" id="WP_137333176.1">
    <property type="nucleotide sequence ID" value="NZ_CP040077.1"/>
</dbReference>
<reference evidence="6 7" key="1">
    <citation type="submission" date="2019-05" db="EMBL/GenBank/DDBJ databases">
        <title>Burkholderia sp. DHOD12, isolated from subtropical forest soil.</title>
        <authorList>
            <person name="Gao Z.-H."/>
            <person name="Qiu L.-H."/>
        </authorList>
    </citation>
    <scope>NUCLEOTIDE SEQUENCE [LARGE SCALE GENOMIC DNA]</scope>
    <source>
        <strain evidence="6 7">DHOD12</strain>
    </source>
</reference>
<dbReference type="SUPFAM" id="SSF56425">
    <property type="entry name" value="Succinate dehydrogenase/fumarate reductase flavoprotein, catalytic domain"/>
    <property type="match status" value="1"/>
</dbReference>
<protein>
    <submittedName>
        <fullName evidence="6">FAD-dependent oxidoreductase</fullName>
    </submittedName>
</protein>
<dbReference type="InterPro" id="IPR027477">
    <property type="entry name" value="Succ_DH/fumarate_Rdtase_cat_sf"/>
</dbReference>
<name>A0A4P8IMY4_9BURK</name>
<keyword evidence="3" id="KW-0274">FAD</keyword>
<feature type="domain" description="FAD-dependent oxidoreductase 2 FAD-binding" evidence="5">
    <location>
        <begin position="6"/>
        <end position="541"/>
    </location>
</feature>
<gene>
    <name evidence="6" type="ORF">FAZ95_14985</name>
</gene>
<keyword evidence="4" id="KW-0560">Oxidoreductase</keyword>
<proteinExistence type="predicted"/>
<sequence>MSETYDVVIAGSGAAGMAAAVRAQDLGLTVLVLEKAHKFGGTSATSGGVLWIPNHGLGTDDSREETMRYLDGVIGGPVRRDRLEAFVDEGPNMVRYLQSIGMQLQVMPWSDYFSEAAGARADRSLVCPMYDGRKLGRELHVMREQFTRFKLLNRYTMDFGEAFGISSKAPGWKRQLACVVGRYWADLGTRGVTRRDRLLSLGGALIGPMRKRLLDRGVEVRLGATVKALEVTHGRVTGVEIEHLGQRRIIGARHGVVVCAGGFEWNQELRNHYFSLPGDTTWSSTPEEANRGEVLQAGLDIGADVEFMETGWWVPTMRRPIDGVSNFDEIHQAVFDVGRPHSVCVNRNGDRFVDEACGYDRFGNAMIQDQLKTGMNAPCWLVFDAAFRRKFTAGGYMPSPIMPDRKIAPDHWDHYIFKAPTVVELAKKIALDPGKLQQVVAKMNEYARTGVDPEFGRGSTDYDRSFGDATVKPNPNLGPIDQAPFYAIQINLGDLGTKGGLKADARARVLDTQGRPIPGLYAAGNASGSPFGNCYPGAGGTIGPAMVFGYIAANDIAEHARAARLTSQALTSVSD</sequence>
<dbReference type="InterPro" id="IPR050315">
    <property type="entry name" value="FAD-oxidoreductase_2"/>
</dbReference>
<dbReference type="AlphaFoldDB" id="A0A4P8IMY4"/>
<evidence type="ECO:0000313" key="6">
    <source>
        <dbReference type="EMBL" id="QCP50358.1"/>
    </source>
</evidence>
<dbReference type="PANTHER" id="PTHR43400:SF10">
    <property type="entry name" value="3-OXOSTEROID 1-DEHYDROGENASE"/>
    <property type="match status" value="1"/>
</dbReference>
<dbReference type="InterPro" id="IPR003953">
    <property type="entry name" value="FAD-dep_OxRdtase_2_FAD-bd"/>
</dbReference>
<dbReference type="Gene3D" id="3.50.50.60">
    <property type="entry name" value="FAD/NAD(P)-binding domain"/>
    <property type="match status" value="2"/>
</dbReference>
<dbReference type="Gene3D" id="3.90.700.10">
    <property type="entry name" value="Succinate dehydrogenase/fumarate reductase flavoprotein, catalytic domain"/>
    <property type="match status" value="1"/>
</dbReference>
<dbReference type="KEGG" id="tvl:FAZ95_14985"/>
<dbReference type="OrthoDB" id="9813348at2"/>
<evidence type="ECO:0000256" key="1">
    <source>
        <dbReference type="ARBA" id="ARBA00001974"/>
    </source>
</evidence>
<keyword evidence="2" id="KW-0285">Flavoprotein</keyword>
<dbReference type="GO" id="GO:0016491">
    <property type="term" value="F:oxidoreductase activity"/>
    <property type="evidence" value="ECO:0007669"/>
    <property type="project" value="UniProtKB-KW"/>
</dbReference>
<dbReference type="EMBL" id="CP040077">
    <property type="protein sequence ID" value="QCP50358.1"/>
    <property type="molecule type" value="Genomic_DNA"/>
</dbReference>
<dbReference type="Proteomes" id="UP000298656">
    <property type="component" value="Chromosome 1"/>
</dbReference>
<dbReference type="Pfam" id="PF00890">
    <property type="entry name" value="FAD_binding_2"/>
    <property type="match status" value="1"/>
</dbReference>
<dbReference type="GO" id="GO:0008202">
    <property type="term" value="P:steroid metabolic process"/>
    <property type="evidence" value="ECO:0007669"/>
    <property type="project" value="UniProtKB-ARBA"/>
</dbReference>
<dbReference type="PANTHER" id="PTHR43400">
    <property type="entry name" value="FUMARATE REDUCTASE"/>
    <property type="match status" value="1"/>
</dbReference>
<accession>A0A4P8IMY4</accession>
<dbReference type="InterPro" id="IPR036188">
    <property type="entry name" value="FAD/NAD-bd_sf"/>
</dbReference>